<evidence type="ECO:0000256" key="2">
    <source>
        <dbReference type="SAM" id="Phobius"/>
    </source>
</evidence>
<feature type="transmembrane region" description="Helical" evidence="2">
    <location>
        <begin position="190"/>
        <end position="208"/>
    </location>
</feature>
<feature type="transmembrane region" description="Helical" evidence="2">
    <location>
        <begin position="120"/>
        <end position="141"/>
    </location>
</feature>
<dbReference type="GeneID" id="95502230"/>
<proteinExistence type="predicted"/>
<sequence length="243" mass="24713">MSAEPIEPTAVFAPGTGNGGSPPPPGAPPAAPPMPDWWHQPQGPGPQIVHVTVTETHTHLVVESTEEEAPEAEPAPGLFDGVNPRIRWGFFNASAGAVGYSVLSAAAADPLGGSVYLAQASVDAVPLSVLVLTGGAAVAGWQLGRFFRGVGGLFGRLASPVGALSAATWGQGTGPLLTALYAEAAPWPGMVAPAVLAGGSAVALWWLVDRRFLTRPLLVRWAARIPLATVVLSAALYAPGALS</sequence>
<feature type="region of interest" description="Disordered" evidence="1">
    <location>
        <begin position="1"/>
        <end position="47"/>
    </location>
</feature>
<dbReference type="RefSeq" id="WP_328741290.1">
    <property type="nucleotide sequence ID" value="NZ_CP108037.1"/>
</dbReference>
<evidence type="ECO:0008006" key="5">
    <source>
        <dbReference type="Google" id="ProtNLM"/>
    </source>
</evidence>
<protein>
    <recommendedName>
        <fullName evidence="5">Yip1 domain-containing protein</fullName>
    </recommendedName>
</protein>
<gene>
    <name evidence="3" type="ORF">OHA91_39285</name>
</gene>
<geneLocation type="plasmid" evidence="3 4">
    <name>unnamed1</name>
</geneLocation>
<keyword evidence="3" id="KW-0614">Plasmid</keyword>
<keyword evidence="2" id="KW-0472">Membrane</keyword>
<dbReference type="Proteomes" id="UP001432312">
    <property type="component" value="Plasmid unnamed1"/>
</dbReference>
<name>A0ABZ1QPF9_9ACTN</name>
<keyword evidence="4" id="KW-1185">Reference proteome</keyword>
<feature type="transmembrane region" description="Helical" evidence="2">
    <location>
        <begin position="88"/>
        <end position="108"/>
    </location>
</feature>
<keyword evidence="2" id="KW-1133">Transmembrane helix</keyword>
<feature type="compositionally biased region" description="Pro residues" evidence="1">
    <location>
        <begin position="21"/>
        <end position="35"/>
    </location>
</feature>
<feature type="transmembrane region" description="Helical" evidence="2">
    <location>
        <begin position="217"/>
        <end position="238"/>
    </location>
</feature>
<accession>A0ABZ1QPF9</accession>
<evidence type="ECO:0000256" key="1">
    <source>
        <dbReference type="SAM" id="MobiDB-lite"/>
    </source>
</evidence>
<feature type="transmembrane region" description="Helical" evidence="2">
    <location>
        <begin position="153"/>
        <end position="170"/>
    </location>
</feature>
<keyword evidence="2" id="KW-0812">Transmembrane</keyword>
<evidence type="ECO:0000313" key="4">
    <source>
        <dbReference type="Proteomes" id="UP001432312"/>
    </source>
</evidence>
<evidence type="ECO:0000313" key="3">
    <source>
        <dbReference type="EMBL" id="WUN84567.1"/>
    </source>
</evidence>
<organism evidence="3 4">
    <name type="scientific">Streptomyces erythrochromogenes</name>
    <dbReference type="NCBI Taxonomy" id="285574"/>
    <lineage>
        <taxon>Bacteria</taxon>
        <taxon>Bacillati</taxon>
        <taxon>Actinomycetota</taxon>
        <taxon>Actinomycetes</taxon>
        <taxon>Kitasatosporales</taxon>
        <taxon>Streptomycetaceae</taxon>
        <taxon>Streptomyces</taxon>
    </lineage>
</organism>
<reference evidence="3" key="1">
    <citation type="submission" date="2022-10" db="EMBL/GenBank/DDBJ databases">
        <title>The complete genomes of actinobacterial strains from the NBC collection.</title>
        <authorList>
            <person name="Joergensen T.S."/>
            <person name="Alvarez Arevalo M."/>
            <person name="Sterndorff E.B."/>
            <person name="Faurdal D."/>
            <person name="Vuksanovic O."/>
            <person name="Mourched A.-S."/>
            <person name="Charusanti P."/>
            <person name="Shaw S."/>
            <person name="Blin K."/>
            <person name="Weber T."/>
        </authorList>
    </citation>
    <scope>NUCLEOTIDE SEQUENCE</scope>
    <source>
        <strain evidence="3">NBC_00303</strain>
        <plasmid evidence="3">unnamed1</plasmid>
    </source>
</reference>
<dbReference type="EMBL" id="CP108037">
    <property type="protein sequence ID" value="WUN84567.1"/>
    <property type="molecule type" value="Genomic_DNA"/>
</dbReference>